<reference evidence="2" key="1">
    <citation type="journal article" date="2020" name="Stud. Mycol.">
        <title>101 Dothideomycetes genomes: a test case for predicting lifestyles and emergence of pathogens.</title>
        <authorList>
            <person name="Haridas S."/>
            <person name="Albert R."/>
            <person name="Binder M."/>
            <person name="Bloem J."/>
            <person name="Labutti K."/>
            <person name="Salamov A."/>
            <person name="Andreopoulos B."/>
            <person name="Baker S."/>
            <person name="Barry K."/>
            <person name="Bills G."/>
            <person name="Bluhm B."/>
            <person name="Cannon C."/>
            <person name="Castanera R."/>
            <person name="Culley D."/>
            <person name="Daum C."/>
            <person name="Ezra D."/>
            <person name="Gonzalez J."/>
            <person name="Henrissat B."/>
            <person name="Kuo A."/>
            <person name="Liang C."/>
            <person name="Lipzen A."/>
            <person name="Lutzoni F."/>
            <person name="Magnuson J."/>
            <person name="Mondo S."/>
            <person name="Nolan M."/>
            <person name="Ohm R."/>
            <person name="Pangilinan J."/>
            <person name="Park H.-J."/>
            <person name="Ramirez L."/>
            <person name="Alfaro M."/>
            <person name="Sun H."/>
            <person name="Tritt A."/>
            <person name="Yoshinaga Y."/>
            <person name="Zwiers L.-H."/>
            <person name="Turgeon B."/>
            <person name="Goodwin S."/>
            <person name="Spatafora J."/>
            <person name="Crous P."/>
            <person name="Grigoriev I."/>
        </authorList>
    </citation>
    <scope>NUCLEOTIDE SEQUENCE</scope>
    <source>
        <strain evidence="2">CBS 109.77</strain>
    </source>
</reference>
<protein>
    <submittedName>
        <fullName evidence="2">Uncharacterized protein</fullName>
    </submittedName>
</protein>
<dbReference type="EMBL" id="MU002279">
    <property type="protein sequence ID" value="KAF2787792.1"/>
    <property type="molecule type" value="Genomic_DNA"/>
</dbReference>
<feature type="compositionally biased region" description="Gly residues" evidence="1">
    <location>
        <begin position="56"/>
        <end position="67"/>
    </location>
</feature>
<accession>A0A6A6WUL6</accession>
<evidence type="ECO:0000256" key="1">
    <source>
        <dbReference type="SAM" id="MobiDB-lite"/>
    </source>
</evidence>
<organism evidence="2 3">
    <name type="scientific">Melanomma pulvis-pyrius CBS 109.77</name>
    <dbReference type="NCBI Taxonomy" id="1314802"/>
    <lineage>
        <taxon>Eukaryota</taxon>
        <taxon>Fungi</taxon>
        <taxon>Dikarya</taxon>
        <taxon>Ascomycota</taxon>
        <taxon>Pezizomycotina</taxon>
        <taxon>Dothideomycetes</taxon>
        <taxon>Pleosporomycetidae</taxon>
        <taxon>Pleosporales</taxon>
        <taxon>Melanommataceae</taxon>
        <taxon>Melanomma</taxon>
    </lineage>
</organism>
<evidence type="ECO:0000313" key="2">
    <source>
        <dbReference type="EMBL" id="KAF2787792.1"/>
    </source>
</evidence>
<name>A0A6A6WUL6_9PLEO</name>
<sequence>MRAGADEVEGAGSKGLKLKAWCFRLGRIVGRPGMRNSDVSSNANGDDGASETWNGCGDGNEVGGALSGHGREEEEERAAEGGVAFLPAR</sequence>
<proteinExistence type="predicted"/>
<dbReference type="AlphaFoldDB" id="A0A6A6WUL6"/>
<evidence type="ECO:0000313" key="3">
    <source>
        <dbReference type="Proteomes" id="UP000799757"/>
    </source>
</evidence>
<gene>
    <name evidence="2" type="ORF">K505DRAFT_121929</name>
</gene>
<keyword evidence="3" id="KW-1185">Reference proteome</keyword>
<dbReference type="Proteomes" id="UP000799757">
    <property type="component" value="Unassembled WGS sequence"/>
</dbReference>
<feature type="region of interest" description="Disordered" evidence="1">
    <location>
        <begin position="33"/>
        <end position="89"/>
    </location>
</feature>